<keyword evidence="1" id="KW-0808">Transferase</keyword>
<sequence length="467" mass="52961">MRPLIPRSFRRTFLRPRPLFITLIFIFVLDTLLITRPSPEPTRTAVLPARLRNEKIFIASMARNSEYMLRLYWNSALIRLVEALGTENVFVSILESGSQEDTKGALRDLVHKLDDMGVDNKIVLGMDAVEQAETLKDVPEEGERDGWIFTARGKKGWELRRIPYLAELRNAVMAPLLDEKGDSRFDKVLWINDVVFTTEDVTTLLATRDGDYAAACSLDFSSNPETYYDTFALRDIKGHKTATLTYPYFSHSPSISLLRSLQPIPVTSCWNGMTVFNALPFYPPLPSLHRKVNKQHNTPTEALKFRGIPDSLAKLHLEGSECCLIHRDNYLSEEKGVWLNPNVRVAYNASTYSKINHGVEVRADVGGQVDGVPGGDGRPWPGKGVKFRGIWANRMARWMGWVKMWSESKVVKGRLEKWVREGEQARARAGKIGVGSLKGLDLKERREGPECLVNEMQVMFDNGWQHV</sequence>
<evidence type="ECO:0000313" key="1">
    <source>
        <dbReference type="EMBL" id="PMD26831.1"/>
    </source>
</evidence>
<reference evidence="1 2" key="1">
    <citation type="submission" date="2016-05" db="EMBL/GenBank/DDBJ databases">
        <title>A degradative enzymes factory behind the ericoid mycorrhizal symbiosis.</title>
        <authorList>
            <consortium name="DOE Joint Genome Institute"/>
            <person name="Martino E."/>
            <person name="Morin E."/>
            <person name="Grelet G."/>
            <person name="Kuo A."/>
            <person name="Kohler A."/>
            <person name="Daghino S."/>
            <person name="Barry K."/>
            <person name="Choi C."/>
            <person name="Cichocki N."/>
            <person name="Clum A."/>
            <person name="Copeland A."/>
            <person name="Hainaut M."/>
            <person name="Haridas S."/>
            <person name="Labutti K."/>
            <person name="Lindquist E."/>
            <person name="Lipzen A."/>
            <person name="Khouja H.-R."/>
            <person name="Murat C."/>
            <person name="Ohm R."/>
            <person name="Olson A."/>
            <person name="Spatafora J."/>
            <person name="Veneault-Fourrey C."/>
            <person name="Henrissat B."/>
            <person name="Grigoriev I."/>
            <person name="Martin F."/>
            <person name="Perotto S."/>
        </authorList>
    </citation>
    <scope>NUCLEOTIDE SEQUENCE [LARGE SCALE GENOMIC DNA]</scope>
    <source>
        <strain evidence="1 2">UAMH 7357</strain>
    </source>
</reference>
<gene>
    <name evidence="1" type="ORF">NA56DRAFT_641482</name>
</gene>
<dbReference type="InterPro" id="IPR021047">
    <property type="entry name" value="Mannosyltransferase_CMT1"/>
</dbReference>
<protein>
    <submittedName>
        <fullName evidence="1">Glycosyltransferase family 69 protein</fullName>
    </submittedName>
</protein>
<dbReference type="Proteomes" id="UP000235672">
    <property type="component" value="Unassembled WGS sequence"/>
</dbReference>
<dbReference type="OrthoDB" id="262547at2759"/>
<dbReference type="AlphaFoldDB" id="A0A2J6QKN4"/>
<organism evidence="1 2">
    <name type="scientific">Hyaloscypha hepaticicola</name>
    <dbReference type="NCBI Taxonomy" id="2082293"/>
    <lineage>
        <taxon>Eukaryota</taxon>
        <taxon>Fungi</taxon>
        <taxon>Dikarya</taxon>
        <taxon>Ascomycota</taxon>
        <taxon>Pezizomycotina</taxon>
        <taxon>Leotiomycetes</taxon>
        <taxon>Helotiales</taxon>
        <taxon>Hyaloscyphaceae</taxon>
        <taxon>Hyaloscypha</taxon>
    </lineage>
</organism>
<name>A0A2J6QKN4_9HELO</name>
<keyword evidence="2" id="KW-1185">Reference proteome</keyword>
<dbReference type="GO" id="GO:0016740">
    <property type="term" value="F:transferase activity"/>
    <property type="evidence" value="ECO:0007669"/>
    <property type="project" value="UniProtKB-KW"/>
</dbReference>
<evidence type="ECO:0000313" key="2">
    <source>
        <dbReference type="Proteomes" id="UP000235672"/>
    </source>
</evidence>
<dbReference type="Pfam" id="PF11735">
    <property type="entry name" value="CAP59_mtransfer"/>
    <property type="match status" value="1"/>
</dbReference>
<dbReference type="STRING" id="1745343.A0A2J6QKN4"/>
<accession>A0A2J6QKN4</accession>
<dbReference type="PANTHER" id="PTHR34144:SF7">
    <property type="entry name" value="EXPORT PROTEIN (CAP59), PUTATIVE (AFU_ORTHOLOGUE AFUA_7G05020)-RELATED"/>
    <property type="match status" value="1"/>
</dbReference>
<proteinExistence type="predicted"/>
<dbReference type="EMBL" id="KZ613467">
    <property type="protein sequence ID" value="PMD26831.1"/>
    <property type="molecule type" value="Genomic_DNA"/>
</dbReference>
<dbReference type="PANTHER" id="PTHR34144">
    <property type="entry name" value="CHROMOSOME 8, WHOLE GENOME SHOTGUN SEQUENCE"/>
    <property type="match status" value="1"/>
</dbReference>